<evidence type="ECO:0000256" key="2">
    <source>
        <dbReference type="ARBA" id="ARBA00009773"/>
    </source>
</evidence>
<feature type="transmembrane region" description="Helical" evidence="8">
    <location>
        <begin position="294"/>
        <end position="313"/>
    </location>
</feature>
<keyword evidence="5 8" id="KW-0812">Transmembrane</keyword>
<feature type="transmembrane region" description="Helical" evidence="8">
    <location>
        <begin position="235"/>
        <end position="256"/>
    </location>
</feature>
<keyword evidence="10" id="KW-1185">Reference proteome</keyword>
<dbReference type="RefSeq" id="WP_380424866.1">
    <property type="nucleotide sequence ID" value="NZ_JBHRZV010000009.1"/>
</dbReference>
<feature type="transmembrane region" description="Helical" evidence="8">
    <location>
        <begin position="170"/>
        <end position="192"/>
    </location>
</feature>
<proteinExistence type="inferred from homology"/>
<gene>
    <name evidence="9" type="ORF">ACFORF_01865</name>
</gene>
<keyword evidence="7 8" id="KW-0472">Membrane</keyword>
<comment type="similarity">
    <text evidence="2">Belongs to the autoinducer-2 exporter (AI-2E) (TC 2.A.86) family.</text>
</comment>
<reference evidence="10" key="1">
    <citation type="journal article" date="2019" name="Int. J. Syst. Evol. Microbiol.">
        <title>The Global Catalogue of Microorganisms (GCM) 10K type strain sequencing project: providing services to taxonomists for standard genome sequencing and annotation.</title>
        <authorList>
            <consortium name="The Broad Institute Genomics Platform"/>
            <consortium name="The Broad Institute Genome Sequencing Center for Infectious Disease"/>
            <person name="Wu L."/>
            <person name="Ma J."/>
        </authorList>
    </citation>
    <scope>NUCLEOTIDE SEQUENCE [LARGE SCALE GENOMIC DNA]</scope>
    <source>
        <strain evidence="10">CCUG 67170</strain>
    </source>
</reference>
<comment type="subcellular location">
    <subcellularLocation>
        <location evidence="1">Cell membrane</location>
        <topology evidence="1">Multi-pass membrane protein</topology>
    </subcellularLocation>
</comment>
<protein>
    <submittedName>
        <fullName evidence="9">AI-2E family transporter</fullName>
    </submittedName>
</protein>
<evidence type="ECO:0000256" key="5">
    <source>
        <dbReference type="ARBA" id="ARBA00022692"/>
    </source>
</evidence>
<evidence type="ECO:0000256" key="4">
    <source>
        <dbReference type="ARBA" id="ARBA00022475"/>
    </source>
</evidence>
<dbReference type="PANTHER" id="PTHR21716">
    <property type="entry name" value="TRANSMEMBRANE PROTEIN"/>
    <property type="match status" value="1"/>
</dbReference>
<accession>A0ABV8CU48</accession>
<name>A0ABV8CU48_9STRE</name>
<sequence length="382" mass="42039">MHLNKKILGYIVLTVALCYGVIAYWSTGAGLLNTIYTATLPFIMGAGIAYIVNIVMSGYEKIMTMFIKWKVFDKFKRPLSLFLAYFTFVLVVFMIFNIVLPDLISSIQSLLSFDPSVIQDWLKDLQDNKLVAKALEYMGGDSQIVSTLTSYGQQILKQILSTLTGVLTSVSSIASTLLNVFVSVIFSIYVLASKEDLGRQCRLLIDTYTGHFAEKIYYVVNVLHKRFHGFFVGQTLEACILGTLCYIGMLIFNFSYAATISVLLAFTALIPVVGGYIGVVVGAILIMTQSPMQALYFVIYVVVLQQFEGNLIYPRVVGGSIGLPAMWVLLSITLGGALGGILGMLVAVPFAASLYQILKDYTYEKIAEQETIPVSDSDDSIS</sequence>
<dbReference type="EMBL" id="JBHRZV010000009">
    <property type="protein sequence ID" value="MFC3927381.1"/>
    <property type="molecule type" value="Genomic_DNA"/>
</dbReference>
<evidence type="ECO:0000256" key="7">
    <source>
        <dbReference type="ARBA" id="ARBA00023136"/>
    </source>
</evidence>
<feature type="transmembrane region" description="Helical" evidence="8">
    <location>
        <begin position="79"/>
        <end position="100"/>
    </location>
</feature>
<dbReference type="Pfam" id="PF01594">
    <property type="entry name" value="AI-2E_transport"/>
    <property type="match status" value="1"/>
</dbReference>
<keyword evidence="6 8" id="KW-1133">Transmembrane helix</keyword>
<feature type="transmembrane region" description="Helical" evidence="8">
    <location>
        <begin position="7"/>
        <end position="26"/>
    </location>
</feature>
<evidence type="ECO:0000256" key="6">
    <source>
        <dbReference type="ARBA" id="ARBA00022989"/>
    </source>
</evidence>
<dbReference type="InterPro" id="IPR002549">
    <property type="entry name" value="AI-2E-like"/>
</dbReference>
<organism evidence="9 10">
    <name type="scientific">Streptococcus caprae</name>
    <dbReference type="NCBI Taxonomy" id="1640501"/>
    <lineage>
        <taxon>Bacteria</taxon>
        <taxon>Bacillati</taxon>
        <taxon>Bacillota</taxon>
        <taxon>Bacilli</taxon>
        <taxon>Lactobacillales</taxon>
        <taxon>Streptococcaceae</taxon>
        <taxon>Streptococcus</taxon>
    </lineage>
</organism>
<evidence type="ECO:0000313" key="10">
    <source>
        <dbReference type="Proteomes" id="UP001595807"/>
    </source>
</evidence>
<evidence type="ECO:0000313" key="9">
    <source>
        <dbReference type="EMBL" id="MFC3927381.1"/>
    </source>
</evidence>
<comment type="caution">
    <text evidence="9">The sequence shown here is derived from an EMBL/GenBank/DDBJ whole genome shotgun (WGS) entry which is preliminary data.</text>
</comment>
<feature type="transmembrane region" description="Helical" evidence="8">
    <location>
        <begin position="38"/>
        <end position="59"/>
    </location>
</feature>
<dbReference type="PANTHER" id="PTHR21716:SF53">
    <property type="entry name" value="PERMEASE PERM-RELATED"/>
    <property type="match status" value="1"/>
</dbReference>
<feature type="transmembrane region" description="Helical" evidence="8">
    <location>
        <begin position="325"/>
        <end position="355"/>
    </location>
</feature>
<feature type="transmembrane region" description="Helical" evidence="8">
    <location>
        <begin position="262"/>
        <end position="287"/>
    </location>
</feature>
<evidence type="ECO:0000256" key="3">
    <source>
        <dbReference type="ARBA" id="ARBA00022448"/>
    </source>
</evidence>
<dbReference type="Proteomes" id="UP001595807">
    <property type="component" value="Unassembled WGS sequence"/>
</dbReference>
<keyword evidence="4" id="KW-1003">Cell membrane</keyword>
<keyword evidence="3" id="KW-0813">Transport</keyword>
<evidence type="ECO:0000256" key="8">
    <source>
        <dbReference type="SAM" id="Phobius"/>
    </source>
</evidence>
<evidence type="ECO:0000256" key="1">
    <source>
        <dbReference type="ARBA" id="ARBA00004651"/>
    </source>
</evidence>